<evidence type="ECO:0000259" key="2">
    <source>
        <dbReference type="Pfam" id="PF07589"/>
    </source>
</evidence>
<keyword evidence="1" id="KW-0732">Signal</keyword>
<name>A0A433V9U3_9CYAN</name>
<dbReference type="OrthoDB" id="8198236at2"/>
<dbReference type="InterPro" id="IPR013424">
    <property type="entry name" value="Ice-binding_C"/>
</dbReference>
<dbReference type="Proteomes" id="UP000271624">
    <property type="component" value="Unassembled WGS sequence"/>
</dbReference>
<dbReference type="RefSeq" id="WP_127084041.1">
    <property type="nucleotide sequence ID" value="NZ_RSCL01000015.1"/>
</dbReference>
<reference evidence="3" key="2">
    <citation type="journal article" date="2019" name="Genome Biol. Evol.">
        <title>Day and night: Metabolic profiles and evolutionary relationships of six axenic non-marine cyanobacteria.</title>
        <authorList>
            <person name="Will S.E."/>
            <person name="Henke P."/>
            <person name="Boedeker C."/>
            <person name="Huang S."/>
            <person name="Brinkmann H."/>
            <person name="Rohde M."/>
            <person name="Jarek M."/>
            <person name="Friedl T."/>
            <person name="Seufert S."/>
            <person name="Schumacher M."/>
            <person name="Overmann J."/>
            <person name="Neumann-Schaal M."/>
            <person name="Petersen J."/>
        </authorList>
    </citation>
    <scope>NUCLEOTIDE SEQUENCE [LARGE SCALE GENOMIC DNA]</scope>
    <source>
        <strain evidence="3">PCC 7102</strain>
    </source>
</reference>
<dbReference type="Pfam" id="PF07589">
    <property type="entry name" value="PEP-CTERM"/>
    <property type="match status" value="1"/>
</dbReference>
<feature type="chain" id="PRO_5030092513" description="Ice-binding protein C-terminal domain-containing protein" evidence="1">
    <location>
        <begin position="32"/>
        <end position="473"/>
    </location>
</feature>
<dbReference type="NCBIfam" id="NF038122">
    <property type="entry name" value="metallo_LGF"/>
    <property type="match status" value="1"/>
</dbReference>
<evidence type="ECO:0000313" key="4">
    <source>
        <dbReference type="Proteomes" id="UP000271624"/>
    </source>
</evidence>
<evidence type="ECO:0000256" key="1">
    <source>
        <dbReference type="SAM" id="SignalP"/>
    </source>
</evidence>
<feature type="domain" description="Ice-binding protein C-terminal" evidence="2">
    <location>
        <begin position="437"/>
        <end position="459"/>
    </location>
</feature>
<gene>
    <name evidence="3" type="ORF">DSM106972_057910</name>
</gene>
<accession>A0A433V9U3</accession>
<evidence type="ECO:0000313" key="3">
    <source>
        <dbReference type="EMBL" id="RUT02871.1"/>
    </source>
</evidence>
<proteinExistence type="predicted"/>
<dbReference type="EMBL" id="RSCL01000015">
    <property type="protein sequence ID" value="RUT02871.1"/>
    <property type="molecule type" value="Genomic_DNA"/>
</dbReference>
<comment type="caution">
    <text evidence="3">The sequence shown here is derived from an EMBL/GenBank/DDBJ whole genome shotgun (WGS) entry which is preliminary data.</text>
</comment>
<feature type="signal peptide" evidence="1">
    <location>
        <begin position="1"/>
        <end position="31"/>
    </location>
</feature>
<dbReference type="NCBIfam" id="TIGR02595">
    <property type="entry name" value="PEP_CTERM"/>
    <property type="match status" value="1"/>
</dbReference>
<dbReference type="SUPFAM" id="SSF55486">
    <property type="entry name" value="Metalloproteases ('zincins'), catalytic domain"/>
    <property type="match status" value="1"/>
</dbReference>
<organism evidence="3 4">
    <name type="scientific">Dulcicalothrix desertica PCC 7102</name>
    <dbReference type="NCBI Taxonomy" id="232991"/>
    <lineage>
        <taxon>Bacteria</taxon>
        <taxon>Bacillati</taxon>
        <taxon>Cyanobacteriota</taxon>
        <taxon>Cyanophyceae</taxon>
        <taxon>Nostocales</taxon>
        <taxon>Calotrichaceae</taxon>
        <taxon>Dulcicalothrix</taxon>
    </lineage>
</organism>
<keyword evidence="4" id="KW-1185">Reference proteome</keyword>
<sequence>MKNISFNINSLYLKVILAFTGVIASSASANALTFNFNYAQGTTLEQMVGFEMAGGIWSSHLSDNASVNIYVEMTNDLPTNVIGGALPGIAANQTYTNWRNNLQADITSADDTSIFNNLQDEVDKFTAYIDGFKVDNNEELNMTRANAKALGMLNGNNNALDGYILMSNLSSLPVSWNYDFLNNTVPNNKLDFLSVGVHEVGHILGFVSGIDRPGWLSQKTQYNQNNIDDFYSSLTGTLNNVTPLDMFRYSQQSVAAGGVSENWLDLSIGGNPYFSVDGGQTSLAYFATGENTSLGGDGEQASHWKQESNVLGIMDPLLNVGQRRSITTIDRRAMDAIGWDLGQGNINYTTLHGQAKERLAQRIGKTVAWLDANPIAAAQLLSQNRDQDVATMIDQSQIYEWGPVTCIRGTPGCWRQEGFWQNYSWQTLNTQGKATKTPEPSSFIGLLGLVGLGLVSRKKLSRPKPSNNINSSN</sequence>
<protein>
    <recommendedName>
        <fullName evidence="2">Ice-binding protein C-terminal domain-containing protein</fullName>
    </recommendedName>
</protein>
<reference evidence="3" key="1">
    <citation type="submission" date="2018-12" db="EMBL/GenBank/DDBJ databases">
        <authorList>
            <person name="Will S."/>
            <person name="Neumann-Schaal M."/>
            <person name="Henke P."/>
        </authorList>
    </citation>
    <scope>NUCLEOTIDE SEQUENCE</scope>
    <source>
        <strain evidence="3">PCC 7102</strain>
    </source>
</reference>
<dbReference type="AlphaFoldDB" id="A0A433V9U3"/>